<dbReference type="Pfam" id="PF00561">
    <property type="entry name" value="Abhydrolase_1"/>
    <property type="match status" value="1"/>
</dbReference>
<evidence type="ECO:0000256" key="1">
    <source>
        <dbReference type="ARBA" id="ARBA00021843"/>
    </source>
</evidence>
<feature type="domain" description="Peptidase S33 tripeptidyl aminopeptidase-like C-terminal" evidence="3">
    <location>
        <begin position="350"/>
        <end position="446"/>
    </location>
</feature>
<evidence type="ECO:0000313" key="5">
    <source>
        <dbReference type="Proteomes" id="UP000240530"/>
    </source>
</evidence>
<reference evidence="4 5" key="1">
    <citation type="submission" date="2018-03" db="EMBL/GenBank/DDBJ databases">
        <title>Whole genome sequencing of Histamine producing bacteria.</title>
        <authorList>
            <person name="Butler K."/>
        </authorList>
    </citation>
    <scope>NUCLEOTIDE SEQUENCE [LARGE SCALE GENOMIC DNA]</scope>
    <source>
        <strain evidence="4 5">Res.4.1</strain>
    </source>
</reference>
<dbReference type="AlphaFoldDB" id="A0A2T3KPA5"/>
<proteinExistence type="predicted"/>
<feature type="domain" description="AB hydrolase-1" evidence="2">
    <location>
        <begin position="73"/>
        <end position="203"/>
    </location>
</feature>
<dbReference type="InterPro" id="IPR000073">
    <property type="entry name" value="AB_hydrolase_1"/>
</dbReference>
<gene>
    <name evidence="4" type="ORF">C0W93_21280</name>
</gene>
<dbReference type="PANTHER" id="PTHR43722">
    <property type="entry name" value="PROLINE IMINOPEPTIDASE"/>
    <property type="match status" value="1"/>
</dbReference>
<dbReference type="GO" id="GO:0006508">
    <property type="term" value="P:proteolysis"/>
    <property type="evidence" value="ECO:0007669"/>
    <property type="project" value="InterPro"/>
</dbReference>
<dbReference type="Proteomes" id="UP000240530">
    <property type="component" value="Unassembled WGS sequence"/>
</dbReference>
<evidence type="ECO:0000313" key="4">
    <source>
        <dbReference type="EMBL" id="PSV05594.1"/>
    </source>
</evidence>
<dbReference type="EMBL" id="PYNS01000050">
    <property type="protein sequence ID" value="PSV05594.1"/>
    <property type="molecule type" value="Genomic_DNA"/>
</dbReference>
<protein>
    <recommendedName>
        <fullName evidence="1">Proline iminopeptidase</fullName>
    </recommendedName>
</protein>
<dbReference type="Pfam" id="PF08386">
    <property type="entry name" value="Abhydrolase_4"/>
    <property type="match status" value="1"/>
</dbReference>
<dbReference type="Gene3D" id="3.40.50.1820">
    <property type="entry name" value="alpha/beta hydrolase"/>
    <property type="match status" value="1"/>
</dbReference>
<comment type="caution">
    <text evidence="4">The sequence shown here is derived from an EMBL/GenBank/DDBJ whole genome shotgun (WGS) entry which is preliminary data.</text>
</comment>
<sequence length="452" mass="51173">MKVFHVKVNIIMDRIVVFLLLILTGCAATPKDKDFEEMIFYVPKDYNNMSSGKIKLNAMIHRAKDKKNRIGLLVLNFGGPGGEAVESASQMISEKSFPQSIIDRFDILAIDPRGTGKSEFVSDLARCSFNNECDSEKESVGFNISTMKFTQDIDYIRKSLNEDKITFLGYSYGTKIGQLYSFLYPQNIRGVVLDSPTSIEHGNAIEESMTMPFSYERVMYHRLSKSEIELIKNINNKIKAHEIYTTKDDYKIDQDNFNKLLETIISTNDDEWSNIKPSLISFLKTEKFYDYIVKIQEIESSDSNDSSNLSLAAAIASASTGSINCSDENKPLLDSEIENSLSLFERKSSLFGSLAYNAYYNMCLGWKAKRDPLPYISKVNNRVPILIIGGKLDSVTPYEEAIKVDKMYLGNKKLITVNNIVSHGFSFSYSDAYVDYITEKYLLNPNSIIDNT</sequence>
<dbReference type="GO" id="GO:0005737">
    <property type="term" value="C:cytoplasm"/>
    <property type="evidence" value="ECO:0007669"/>
    <property type="project" value="InterPro"/>
</dbReference>
<dbReference type="SUPFAM" id="SSF53474">
    <property type="entry name" value="alpha/beta-Hydrolases"/>
    <property type="match status" value="1"/>
</dbReference>
<accession>A0A2T3KPA5</accession>
<evidence type="ECO:0000259" key="3">
    <source>
        <dbReference type="Pfam" id="PF08386"/>
    </source>
</evidence>
<name>A0A2T3KPA5_PHOLD</name>
<dbReference type="InterPro" id="IPR005944">
    <property type="entry name" value="Pro_iminopeptidase"/>
</dbReference>
<dbReference type="PROSITE" id="PS51257">
    <property type="entry name" value="PROKAR_LIPOPROTEIN"/>
    <property type="match status" value="1"/>
</dbReference>
<dbReference type="GO" id="GO:0004177">
    <property type="term" value="F:aminopeptidase activity"/>
    <property type="evidence" value="ECO:0007669"/>
    <property type="project" value="UniProtKB-EC"/>
</dbReference>
<dbReference type="InterPro" id="IPR029058">
    <property type="entry name" value="AB_hydrolase_fold"/>
</dbReference>
<dbReference type="InterPro" id="IPR013595">
    <property type="entry name" value="Pept_S33_TAP-like_C"/>
</dbReference>
<evidence type="ECO:0000259" key="2">
    <source>
        <dbReference type="Pfam" id="PF00561"/>
    </source>
</evidence>
<organism evidence="4 5">
    <name type="scientific">Photobacterium leiognathi subsp. mandapamensis</name>
    <name type="common">Photobacterium mandapamensis</name>
    <dbReference type="NCBI Taxonomy" id="48408"/>
    <lineage>
        <taxon>Bacteria</taxon>
        <taxon>Pseudomonadati</taxon>
        <taxon>Pseudomonadota</taxon>
        <taxon>Gammaproteobacteria</taxon>
        <taxon>Vibrionales</taxon>
        <taxon>Vibrionaceae</taxon>
        <taxon>Photobacterium</taxon>
    </lineage>
</organism>
<dbReference type="PANTHER" id="PTHR43722:SF1">
    <property type="entry name" value="PROLINE IMINOPEPTIDASE"/>
    <property type="match status" value="1"/>
</dbReference>